<keyword evidence="3" id="KW-1185">Reference proteome</keyword>
<gene>
    <name evidence="2" type="ORF">SAMN05428971_3077</name>
</gene>
<dbReference type="OrthoDB" id="6548044at2"/>
<proteinExistence type="predicted"/>
<dbReference type="AlphaFoldDB" id="A0A1I5ERI8"/>
<reference evidence="3" key="1">
    <citation type="submission" date="2016-10" db="EMBL/GenBank/DDBJ databases">
        <authorList>
            <person name="Varghese N."/>
            <person name="Submissions S."/>
        </authorList>
    </citation>
    <scope>NUCLEOTIDE SEQUENCE [LARGE SCALE GENOMIC DNA]</scope>
    <source>
        <strain evidence="3">OV426</strain>
    </source>
</reference>
<keyword evidence="1" id="KW-0732">Signal</keyword>
<evidence type="ECO:0000256" key="1">
    <source>
        <dbReference type="SAM" id="SignalP"/>
    </source>
</evidence>
<feature type="chain" id="PRO_5011510471" description="Type 1 fimbrial protein" evidence="1">
    <location>
        <begin position="23"/>
        <end position="100"/>
    </location>
</feature>
<dbReference type="RefSeq" id="WP_090965096.1">
    <property type="nucleotide sequence ID" value="NZ_FOVG01000003.1"/>
</dbReference>
<evidence type="ECO:0008006" key="4">
    <source>
        <dbReference type="Google" id="ProtNLM"/>
    </source>
</evidence>
<feature type="signal peptide" evidence="1">
    <location>
        <begin position="1"/>
        <end position="22"/>
    </location>
</feature>
<accession>A0A1I5ERI8</accession>
<sequence length="100" mass="10639">MKSLLITCFTTLLITLAGPASADSNSGTITFRGAITNGSCNMNIGQNPVVFDCYDPASGKAVVTTANLMNPKSLTGLPVEVKMHWFNPEKTKGIIEVSYL</sequence>
<evidence type="ECO:0000313" key="3">
    <source>
        <dbReference type="Proteomes" id="UP000198968"/>
    </source>
</evidence>
<dbReference type="Proteomes" id="UP000198968">
    <property type="component" value="Unassembled WGS sequence"/>
</dbReference>
<dbReference type="EMBL" id="FOVG01000003">
    <property type="protein sequence ID" value="SFO14132.1"/>
    <property type="molecule type" value="Genomic_DNA"/>
</dbReference>
<evidence type="ECO:0000313" key="2">
    <source>
        <dbReference type="EMBL" id="SFO14132.1"/>
    </source>
</evidence>
<name>A0A1I5ERI8_9GAMM</name>
<protein>
    <recommendedName>
        <fullName evidence="4">Type 1 fimbrial protein</fullName>
    </recommendedName>
</protein>
<organism evidence="2 3">
    <name type="scientific">Candidatus Pantoea varia</name>
    <dbReference type="NCBI Taxonomy" id="1881036"/>
    <lineage>
        <taxon>Bacteria</taxon>
        <taxon>Pseudomonadati</taxon>
        <taxon>Pseudomonadota</taxon>
        <taxon>Gammaproteobacteria</taxon>
        <taxon>Enterobacterales</taxon>
        <taxon>Erwiniaceae</taxon>
        <taxon>Pantoea</taxon>
    </lineage>
</organism>